<dbReference type="PANTHER" id="PTHR36454:SF1">
    <property type="entry name" value="DUF1015 DOMAIN-CONTAINING PROTEIN"/>
    <property type="match status" value="1"/>
</dbReference>
<dbReference type="InterPro" id="IPR008323">
    <property type="entry name" value="UCP033563"/>
</dbReference>
<sequence length="417" mass="46002">MNPTTPPLIRPFAALRPLPEQAAAVAAPPYDVLSSKEARIRAAGKPYSFLHISKAEIDLPENIDPYAPEVYAKSAENLRRLIDDGILIRERKPCYYAYRLVMGEHAQTGLIVTASVAHYDNNRIRKHEFTRPEKEDDRVRQIEALNAQTGPALLAHPDSDEAERLLAEATSGAPIADLTADDGIRHTVWLIDDEATIARISAVINAMPVLYIADGHHRSAAASRIAESRRKAGNVASDAESEYFLAVVFPARQMRIFDYNRVVRDLNGHSLDSFLKAIGERCTVTPAQTAVKPEHVGEFGMYVAGRWYALAIRPELIPVQDPVRRLDVSVLSEQILGPVLGITDLRRDARIDFVGGIRGLGELEKRVDSGEMAVAFSMYPTQLDQLMSVADAGEVMPPKSTWFEPKLADGLASHVLD</sequence>
<proteinExistence type="predicted"/>
<dbReference type="PIRSF" id="PIRSF033563">
    <property type="entry name" value="UCP033563"/>
    <property type="match status" value="1"/>
</dbReference>
<dbReference type="PANTHER" id="PTHR36454">
    <property type="entry name" value="LMO2823 PROTEIN"/>
    <property type="match status" value="1"/>
</dbReference>
<reference evidence="2" key="1">
    <citation type="submission" date="2024-06" db="EMBL/GenBank/DDBJ databases">
        <title>Radixoralia hellwigii gen. nov., sp nov., isolated from a root canal in the human oral cavity.</title>
        <authorList>
            <person name="Bartsch S."/>
            <person name="Wittmer A."/>
            <person name="Schulz A.-K."/>
            <person name="Neumann-Schaal M."/>
            <person name="Wolf J."/>
            <person name="Gronow S."/>
            <person name="Tennert C."/>
            <person name="Haecker G."/>
            <person name="Cieplik F."/>
            <person name="Al-Ahmad A."/>
        </authorList>
    </citation>
    <scope>NUCLEOTIDE SEQUENCE [LARGE SCALE GENOMIC DNA]</scope>
    <source>
        <strain evidence="2">Wk13</strain>
    </source>
</reference>
<protein>
    <submittedName>
        <fullName evidence="1">DUF1015 family protein</fullName>
    </submittedName>
</protein>
<dbReference type="EMBL" id="JBEUWX010000002">
    <property type="protein sequence ID" value="MFA9949488.1"/>
    <property type="molecule type" value="Genomic_DNA"/>
</dbReference>
<evidence type="ECO:0000313" key="1">
    <source>
        <dbReference type="EMBL" id="MFA9949488.1"/>
    </source>
</evidence>
<dbReference type="Proteomes" id="UP001574673">
    <property type="component" value="Unassembled WGS sequence"/>
</dbReference>
<evidence type="ECO:0000313" key="2">
    <source>
        <dbReference type="Proteomes" id="UP001574673"/>
    </source>
</evidence>
<gene>
    <name evidence="1" type="ORF">ABCS64_03955</name>
</gene>
<accession>A0ABV4UE22</accession>
<dbReference type="RefSeq" id="WP_418890612.1">
    <property type="nucleotide sequence ID" value="NZ_JBEUWX010000002.1"/>
</dbReference>
<comment type="caution">
    <text evidence="1">The sequence shown here is derived from an EMBL/GenBank/DDBJ whole genome shotgun (WGS) entry which is preliminary data.</text>
</comment>
<name>A0ABV4UE22_9RHOO</name>
<keyword evidence="2" id="KW-1185">Reference proteome</keyword>
<dbReference type="Pfam" id="PF06245">
    <property type="entry name" value="DUF1015"/>
    <property type="match status" value="1"/>
</dbReference>
<organism evidence="1 2">
    <name type="scientific">Dentiradicibacter hellwigii</name>
    <dbReference type="NCBI Taxonomy" id="3149053"/>
    <lineage>
        <taxon>Bacteria</taxon>
        <taxon>Pseudomonadati</taxon>
        <taxon>Pseudomonadota</taxon>
        <taxon>Betaproteobacteria</taxon>
        <taxon>Rhodocyclales</taxon>
        <taxon>Rhodocyclaceae</taxon>
        <taxon>Dentiradicibacter</taxon>
    </lineage>
</organism>